<dbReference type="RefSeq" id="WP_003765186.1">
    <property type="nucleotide sequence ID" value="NZ_AJMT01000080.1"/>
</dbReference>
<reference evidence="1 2" key="1">
    <citation type="submission" date="2012-04" db="EMBL/GenBank/DDBJ databases">
        <authorList>
            <person name="Harkins D.M."/>
            <person name="Madupu R."/>
            <person name="Durkin A.S."/>
            <person name="Torralba M."/>
            <person name="Methe B."/>
            <person name="Sutton G.G."/>
            <person name="Nelson K.E."/>
        </authorList>
    </citation>
    <scope>NUCLEOTIDE SEQUENCE [LARGE SCALE GENOMIC DNA]</scope>
    <source>
        <strain evidence="1 2">VK64</strain>
    </source>
</reference>
<name>I2NTW4_NEISI</name>
<comment type="caution">
    <text evidence="1">The sequence shown here is derived from an EMBL/GenBank/DDBJ whole genome shotgun (WGS) entry which is preliminary data.</text>
</comment>
<dbReference type="AlphaFoldDB" id="I2NTW4"/>
<dbReference type="EMBL" id="AJMT01000080">
    <property type="protein sequence ID" value="EIG29275.1"/>
    <property type="molecule type" value="Genomic_DNA"/>
</dbReference>
<protein>
    <submittedName>
        <fullName evidence="1">Uncharacterized protein</fullName>
    </submittedName>
</protein>
<proteinExistence type="predicted"/>
<organism evidence="1 2">
    <name type="scientific">Neisseria sicca VK64</name>
    <dbReference type="NCBI Taxonomy" id="1095748"/>
    <lineage>
        <taxon>Bacteria</taxon>
        <taxon>Pseudomonadati</taxon>
        <taxon>Pseudomonadota</taxon>
        <taxon>Betaproteobacteria</taxon>
        <taxon>Neisseriales</taxon>
        <taxon>Neisseriaceae</taxon>
        <taxon>Neisseria</taxon>
    </lineage>
</organism>
<dbReference type="Proteomes" id="UP000004473">
    <property type="component" value="Unassembled WGS sequence"/>
</dbReference>
<accession>I2NTW4</accession>
<sequence>MESIFINGNLEDSEIEILGKVTALNALGNILNKVNTVTSFKLQTCSNKFYPKKFEFLQLIYHDDKTNRISIKIEGNKLILEGNSIAFNILGDSLNNFFNDESQKNDHFHIDYYDGNDVLNPTNISLVFMCL</sequence>
<evidence type="ECO:0000313" key="1">
    <source>
        <dbReference type="EMBL" id="EIG29275.1"/>
    </source>
</evidence>
<gene>
    <name evidence="1" type="ORF">HMPREF1051_2573</name>
</gene>
<evidence type="ECO:0000313" key="2">
    <source>
        <dbReference type="Proteomes" id="UP000004473"/>
    </source>
</evidence>